<gene>
    <name evidence="4" type="primary">RvY_02411-1</name>
    <name evidence="4" type="synonym">RvY_02411.1</name>
    <name evidence="4" type="ORF">RvY_02411</name>
</gene>
<protein>
    <recommendedName>
        <fullName evidence="6">EGF-like domain-containing protein</fullName>
    </recommendedName>
</protein>
<dbReference type="EMBL" id="BDGG01000001">
    <property type="protein sequence ID" value="GAU89917.1"/>
    <property type="molecule type" value="Genomic_DNA"/>
</dbReference>
<evidence type="ECO:0000256" key="3">
    <source>
        <dbReference type="SAM" id="SignalP"/>
    </source>
</evidence>
<keyword evidence="2" id="KW-0472">Membrane</keyword>
<evidence type="ECO:0000256" key="1">
    <source>
        <dbReference type="SAM" id="MobiDB-lite"/>
    </source>
</evidence>
<keyword evidence="2" id="KW-1133">Transmembrane helix</keyword>
<feature type="transmembrane region" description="Helical" evidence="2">
    <location>
        <begin position="594"/>
        <end position="619"/>
    </location>
</feature>
<feature type="region of interest" description="Disordered" evidence="1">
    <location>
        <begin position="726"/>
        <end position="785"/>
    </location>
</feature>
<evidence type="ECO:0000313" key="4">
    <source>
        <dbReference type="EMBL" id="GAU89917.1"/>
    </source>
</evidence>
<evidence type="ECO:0000256" key="2">
    <source>
        <dbReference type="SAM" id="Phobius"/>
    </source>
</evidence>
<organism evidence="4 5">
    <name type="scientific">Ramazzottius varieornatus</name>
    <name type="common">Water bear</name>
    <name type="synonym">Tardigrade</name>
    <dbReference type="NCBI Taxonomy" id="947166"/>
    <lineage>
        <taxon>Eukaryota</taxon>
        <taxon>Metazoa</taxon>
        <taxon>Ecdysozoa</taxon>
        <taxon>Tardigrada</taxon>
        <taxon>Eutardigrada</taxon>
        <taxon>Parachela</taxon>
        <taxon>Hypsibioidea</taxon>
        <taxon>Ramazzottiidae</taxon>
        <taxon>Ramazzottius</taxon>
    </lineage>
</organism>
<feature type="region of interest" description="Disordered" evidence="1">
    <location>
        <begin position="98"/>
        <end position="171"/>
    </location>
</feature>
<proteinExistence type="predicted"/>
<reference evidence="4 5" key="1">
    <citation type="journal article" date="2016" name="Nat. Commun.">
        <title>Extremotolerant tardigrade genome and improved radiotolerance of human cultured cells by tardigrade-unique protein.</title>
        <authorList>
            <person name="Hashimoto T."/>
            <person name="Horikawa D.D."/>
            <person name="Saito Y."/>
            <person name="Kuwahara H."/>
            <person name="Kozuka-Hata H."/>
            <person name="Shin-I T."/>
            <person name="Minakuchi Y."/>
            <person name="Ohishi K."/>
            <person name="Motoyama A."/>
            <person name="Aizu T."/>
            <person name="Enomoto A."/>
            <person name="Kondo K."/>
            <person name="Tanaka S."/>
            <person name="Hara Y."/>
            <person name="Koshikawa S."/>
            <person name="Sagara H."/>
            <person name="Miura T."/>
            <person name="Yokobori S."/>
            <person name="Miyagawa K."/>
            <person name="Suzuki Y."/>
            <person name="Kubo T."/>
            <person name="Oyama M."/>
            <person name="Kohara Y."/>
            <person name="Fujiyama A."/>
            <person name="Arakawa K."/>
            <person name="Katayama T."/>
            <person name="Toyoda A."/>
            <person name="Kunieda T."/>
        </authorList>
    </citation>
    <scope>NUCLEOTIDE SEQUENCE [LARGE SCALE GENOMIC DNA]</scope>
    <source>
        <strain evidence="4 5">YOKOZUNA-1</strain>
    </source>
</reference>
<feature type="compositionally biased region" description="Low complexity" evidence="1">
    <location>
        <begin position="769"/>
        <end position="785"/>
    </location>
</feature>
<feature type="compositionally biased region" description="Basic and acidic residues" evidence="1">
    <location>
        <begin position="106"/>
        <end position="116"/>
    </location>
</feature>
<dbReference type="Proteomes" id="UP000186922">
    <property type="component" value="Unassembled WGS sequence"/>
</dbReference>
<keyword evidence="5" id="KW-1185">Reference proteome</keyword>
<feature type="chain" id="PRO_5008897549" description="EGF-like domain-containing protein" evidence="3">
    <location>
        <begin position="36"/>
        <end position="829"/>
    </location>
</feature>
<evidence type="ECO:0008006" key="6">
    <source>
        <dbReference type="Google" id="ProtNLM"/>
    </source>
</evidence>
<comment type="caution">
    <text evidence="4">The sequence shown here is derived from an EMBL/GenBank/DDBJ whole genome shotgun (WGS) entry which is preliminary data.</text>
</comment>
<feature type="signal peptide" evidence="3">
    <location>
        <begin position="1"/>
        <end position="35"/>
    </location>
</feature>
<dbReference type="AlphaFoldDB" id="A0A1D1URP8"/>
<feature type="compositionally biased region" description="Polar residues" evidence="1">
    <location>
        <begin position="139"/>
        <end position="154"/>
    </location>
</feature>
<accession>A0A1D1URP8</accession>
<evidence type="ECO:0000313" key="5">
    <source>
        <dbReference type="Proteomes" id="UP000186922"/>
    </source>
</evidence>
<sequence>MTGKKSKTIPFLRPAATKFTLQNFLLLLLCGSVLADPSILYPPDNRMPDPNNVTPIGEFIATREDEHDGGDSLEIRDGKVTSAAFILAPTAPLISLPPSFSTSSEHLMDLSTRETQESAADDNNMEGSGEENPSAFTDLLTTSIPPRRNNSSARTAFPEPQEDTTTAQTIIPEIPQTVTAQINESTSKAAPQQVALTTSAERADQPADHFTTESAFTNHVTTPTIQASPVGRADFHDTNALTSSAIAVASTVNQSATVTSSTSETESAILPVVFNSTVSSDSTGDLLAVFTSQSKTISSGTTEMMPEIESVRTCDNSSCGENRHCYPKLDLVGPSSQRDALEACNCKEGFVLDGSTSAEAESVRRCYCPLSKIRTAGKCREANKVYHADVNLHLEPVDPTNGQTAGSDSTDTQRFLEAISQQFEQQEALGSLWEKSNMSVSISSQIVSTTSNTPRRRKRAETPDPNILRAEFLVKFLTSNSSALLPTKGDVVRALTTLDAELSSGHFVNSFLASKYRNVSILFNSSTVESFDYCEQAEHSCDVRSTECQFQESSARITCSCLPFHARVSSLECVFDVRLSVDYFDRIERGKLRLWIGLYVFIGLFAIFFMLAVAALLFVKARPFRRSKSPKLTRNGRIDSTVMEYEYRLPRPKLLPAFARNSQMVNEADGRNTYLSAAPVNSPYSEAKRVSAMNGTPQLLPSEPRRIGSTIVYNSPMHEMISLNSFSRQRPAPHSTSSILMNDNRRESSTSPSVEMPRSIASFSEEVARSTTPRPISWSPSSPSSHPLIDGGAIVSIADHVAAREAARLQRNSALADVLAQNNYVQSHV</sequence>
<feature type="compositionally biased region" description="Polar residues" evidence="1">
    <location>
        <begin position="726"/>
        <end position="741"/>
    </location>
</feature>
<keyword evidence="3" id="KW-0732">Signal</keyword>
<name>A0A1D1URP8_RAMVA</name>
<keyword evidence="2" id="KW-0812">Transmembrane</keyword>